<keyword evidence="1" id="KW-0812">Transmembrane</keyword>
<accession>A0A849VK24</accession>
<reference evidence="3 4" key="1">
    <citation type="submission" date="2020-04" db="EMBL/GenBank/DDBJ databases">
        <title>Pseudoalteromonas caenipelagi sp. nov., isolated from a tidal flat.</title>
        <authorList>
            <person name="Park S."/>
            <person name="Yoon J.-H."/>
        </authorList>
    </citation>
    <scope>NUCLEOTIDE SEQUENCE [LARGE SCALE GENOMIC DNA]</scope>
    <source>
        <strain evidence="3 4">JBTF-M23</strain>
    </source>
</reference>
<feature type="transmembrane region" description="Helical" evidence="1">
    <location>
        <begin position="12"/>
        <end position="31"/>
    </location>
</feature>
<feature type="transmembrane region" description="Helical" evidence="1">
    <location>
        <begin position="202"/>
        <end position="223"/>
    </location>
</feature>
<evidence type="ECO:0000256" key="1">
    <source>
        <dbReference type="SAM" id="Phobius"/>
    </source>
</evidence>
<evidence type="ECO:0000313" key="4">
    <source>
        <dbReference type="Proteomes" id="UP000586305"/>
    </source>
</evidence>
<comment type="caution">
    <text evidence="3">The sequence shown here is derived from an EMBL/GenBank/DDBJ whole genome shotgun (WGS) entry which is preliminary data.</text>
</comment>
<keyword evidence="1" id="KW-1133">Transmembrane helix</keyword>
<evidence type="ECO:0000313" key="3">
    <source>
        <dbReference type="EMBL" id="NOU51967.1"/>
    </source>
</evidence>
<keyword evidence="4" id="KW-1185">Reference proteome</keyword>
<name>A0A849VK24_9GAMM</name>
<dbReference type="InterPro" id="IPR025711">
    <property type="entry name" value="PepSY"/>
</dbReference>
<sequence>MIRTIRKYHKWLMAFIGAQFFIWSLTGLYMVTMDIHYIHGESLQRQSQQPIALNQVNYSLSKLLSEYPGAQQITLTQLLAKPVYHFIDKNHTRHLLDAQTGQLLPLIDKLQVLKIAKHQYTGDDAVASVLLITNKSELPSELAPRHLPVWQVVFDNVWAPTFYISQNTGTIVTKRHFFWRLFDWMWRFHIMDYDDGENVANWFLLLIALLGTLAAVFGATLTYQRVFKPNNQGAN</sequence>
<dbReference type="AlphaFoldDB" id="A0A849VK24"/>
<dbReference type="Pfam" id="PF03413">
    <property type="entry name" value="PepSY"/>
    <property type="match status" value="1"/>
</dbReference>
<gene>
    <name evidence="3" type="ORF">HG263_15650</name>
</gene>
<dbReference type="Proteomes" id="UP000586305">
    <property type="component" value="Unassembled WGS sequence"/>
</dbReference>
<dbReference type="RefSeq" id="WP_171627024.1">
    <property type="nucleotide sequence ID" value="NZ_JABBPG010000007.1"/>
</dbReference>
<organism evidence="3 4">
    <name type="scientific">Pseudoalteromonas caenipelagi</name>
    <dbReference type="NCBI Taxonomy" id="2726988"/>
    <lineage>
        <taxon>Bacteria</taxon>
        <taxon>Pseudomonadati</taxon>
        <taxon>Pseudomonadota</taxon>
        <taxon>Gammaproteobacteria</taxon>
        <taxon>Alteromonadales</taxon>
        <taxon>Pseudoalteromonadaceae</taxon>
        <taxon>Pseudoalteromonas</taxon>
    </lineage>
</organism>
<proteinExistence type="predicted"/>
<evidence type="ECO:0000259" key="2">
    <source>
        <dbReference type="Pfam" id="PF03413"/>
    </source>
</evidence>
<keyword evidence="1" id="KW-0472">Membrane</keyword>
<dbReference type="EMBL" id="JABBPG010000007">
    <property type="protein sequence ID" value="NOU51967.1"/>
    <property type="molecule type" value="Genomic_DNA"/>
</dbReference>
<feature type="domain" description="PepSY" evidence="2">
    <location>
        <begin position="110"/>
        <end position="172"/>
    </location>
</feature>
<protein>
    <submittedName>
        <fullName evidence="3">PepSY domain-containing protein</fullName>
    </submittedName>
</protein>